<organism evidence="1 2">
    <name type="scientific">Brassica campestris</name>
    <name type="common">Field mustard</name>
    <dbReference type="NCBI Taxonomy" id="3711"/>
    <lineage>
        <taxon>Eukaryota</taxon>
        <taxon>Viridiplantae</taxon>
        <taxon>Streptophyta</taxon>
        <taxon>Embryophyta</taxon>
        <taxon>Tracheophyta</taxon>
        <taxon>Spermatophyta</taxon>
        <taxon>Magnoliopsida</taxon>
        <taxon>eudicotyledons</taxon>
        <taxon>Gunneridae</taxon>
        <taxon>Pentapetalae</taxon>
        <taxon>rosids</taxon>
        <taxon>malvids</taxon>
        <taxon>Brassicales</taxon>
        <taxon>Brassicaceae</taxon>
        <taxon>Brassiceae</taxon>
        <taxon>Brassica</taxon>
    </lineage>
</organism>
<dbReference type="Gramene" id="A03p13520.2_BraZ1">
    <property type="protein sequence ID" value="A03p13520.2_BraZ1.CDS.1"/>
    <property type="gene ID" value="A03g13520.2_BraZ1"/>
</dbReference>
<dbReference type="EMBL" id="LS974619">
    <property type="protein sequence ID" value="CAG7880009.1"/>
    <property type="molecule type" value="Genomic_DNA"/>
</dbReference>
<proteinExistence type="predicted"/>
<accession>A0A8D9GG53</accession>
<evidence type="ECO:0000313" key="2">
    <source>
        <dbReference type="Proteomes" id="UP000694005"/>
    </source>
</evidence>
<dbReference type="Proteomes" id="UP000694005">
    <property type="component" value="Chromosome A03"/>
</dbReference>
<name>A0A8D9GG53_BRACM</name>
<dbReference type="AlphaFoldDB" id="A0A8D9GG53"/>
<reference evidence="1 2" key="1">
    <citation type="submission" date="2021-07" db="EMBL/GenBank/DDBJ databases">
        <authorList>
            <consortium name="Genoscope - CEA"/>
            <person name="William W."/>
        </authorList>
    </citation>
    <scope>NUCLEOTIDE SEQUENCE [LARGE SCALE GENOMIC DNA]</scope>
</reference>
<sequence>MITLPTSRASRALRLLTLLAWQSTIYWIWNERNARLHSNSFRSADRLFRVVDLQIRNRIQSFRESNPRLSSSMMQTWFHLA</sequence>
<evidence type="ECO:0000313" key="1">
    <source>
        <dbReference type="EMBL" id="CAG7880009.1"/>
    </source>
</evidence>
<gene>
    <name evidence="1" type="ORF">BRAPAZ1V2_A03P13520.2</name>
</gene>
<protein>
    <submittedName>
        <fullName evidence="1">Uncharacterized protein</fullName>
    </submittedName>
</protein>